<dbReference type="FunFam" id="2.60.120.330:FF:000005">
    <property type="entry name" value="1-aminocyclopropane-1-carboxylate oxidase homolog 1"/>
    <property type="match status" value="2"/>
</dbReference>
<dbReference type="Pfam" id="PF14226">
    <property type="entry name" value="DIOX_N"/>
    <property type="match status" value="3"/>
</dbReference>
<gene>
    <name evidence="7" type="ORF">CFP56_027391</name>
</gene>
<keyword evidence="5" id="KW-0408">Iron</keyword>
<keyword evidence="3" id="KW-0479">Metal-binding</keyword>
<dbReference type="InterPro" id="IPR005123">
    <property type="entry name" value="Oxoglu/Fe-dep_dioxygenase_dom"/>
</dbReference>
<dbReference type="GO" id="GO:0046872">
    <property type="term" value="F:metal ion binding"/>
    <property type="evidence" value="ECO:0007669"/>
    <property type="project" value="UniProtKB-KW"/>
</dbReference>
<evidence type="ECO:0000256" key="2">
    <source>
        <dbReference type="ARBA" id="ARBA00008056"/>
    </source>
</evidence>
<feature type="domain" description="Fe2OG dioxygenase" evidence="6">
    <location>
        <begin position="717"/>
        <end position="817"/>
    </location>
</feature>
<evidence type="ECO:0000256" key="1">
    <source>
        <dbReference type="ARBA" id="ARBA00001962"/>
    </source>
</evidence>
<dbReference type="Pfam" id="PF03171">
    <property type="entry name" value="2OG-FeII_Oxy"/>
    <property type="match status" value="3"/>
</dbReference>
<feature type="domain" description="Fe2OG dioxygenase" evidence="6">
    <location>
        <begin position="422"/>
        <end position="592"/>
    </location>
</feature>
<name>A0AAW0LV87_QUESU</name>
<dbReference type="InterPro" id="IPR044861">
    <property type="entry name" value="IPNS-like_FE2OG_OXY"/>
</dbReference>
<proteinExistence type="inferred from homology"/>
<protein>
    <submittedName>
        <fullName evidence="7">1-aminocyclopropane-1-carboxylate oxidase like protein 1</fullName>
    </submittedName>
</protein>
<organism evidence="7 8">
    <name type="scientific">Quercus suber</name>
    <name type="common">Cork oak</name>
    <dbReference type="NCBI Taxonomy" id="58331"/>
    <lineage>
        <taxon>Eukaryota</taxon>
        <taxon>Viridiplantae</taxon>
        <taxon>Streptophyta</taxon>
        <taxon>Embryophyta</taxon>
        <taxon>Tracheophyta</taxon>
        <taxon>Spermatophyta</taxon>
        <taxon>Magnoliopsida</taxon>
        <taxon>eudicotyledons</taxon>
        <taxon>Gunneridae</taxon>
        <taxon>Pentapetalae</taxon>
        <taxon>rosids</taxon>
        <taxon>fabids</taxon>
        <taxon>Fagales</taxon>
        <taxon>Fagaceae</taxon>
        <taxon>Quercus</taxon>
    </lineage>
</organism>
<dbReference type="AlphaFoldDB" id="A0AAW0LV87"/>
<dbReference type="SUPFAM" id="SSF51197">
    <property type="entry name" value="Clavaminate synthase-like"/>
    <property type="match status" value="3"/>
</dbReference>
<dbReference type="PANTHER" id="PTHR10209">
    <property type="entry name" value="OXIDOREDUCTASE, 2OG-FE II OXYGENASE FAMILY PROTEIN"/>
    <property type="match status" value="1"/>
</dbReference>
<dbReference type="EMBL" id="PKMF04000044">
    <property type="protein sequence ID" value="KAK7855557.1"/>
    <property type="molecule type" value="Genomic_DNA"/>
</dbReference>
<evidence type="ECO:0000256" key="5">
    <source>
        <dbReference type="ARBA" id="ARBA00023004"/>
    </source>
</evidence>
<dbReference type="Proteomes" id="UP000237347">
    <property type="component" value="Unassembled WGS sequence"/>
</dbReference>
<evidence type="ECO:0000313" key="7">
    <source>
        <dbReference type="EMBL" id="KAK7855557.1"/>
    </source>
</evidence>
<comment type="caution">
    <text evidence="7">The sequence shown here is derived from an EMBL/GenBank/DDBJ whole genome shotgun (WGS) entry which is preliminary data.</text>
</comment>
<evidence type="ECO:0000313" key="8">
    <source>
        <dbReference type="Proteomes" id="UP000237347"/>
    </source>
</evidence>
<evidence type="ECO:0000256" key="3">
    <source>
        <dbReference type="ARBA" id="ARBA00022723"/>
    </source>
</evidence>
<sequence length="867" mass="97938">MDLTSSVGNKLVPGDELGYDRAKEVKEFDDTKAGVKGLVDTKVPRFLIHPPESLPNPMLSPATAHFQVPVIDLQGFEQSCRRMEIVDQIRQASETWGFFQMINHGVPVNAMDKMFEAVQQFPEQPKEEKIKESVSDYWKHMIELSKALKELLSEALGLSTDYLANIECMKSELFVCHYYPACPEPDLTLGTIKHSDPSSLTTLLQDNIGNKLVPGDELGYDRAKEVKEFDDTKAGVKGLVDSGVTKVPRFLIHPPESLPNPMLSPATAHFQVPVIDLQGFEQSCRRMEIVDQIRKASETWGFFQMINHGVPVSAMDKMFEAVQQFHEQPEEEKIKWYSRDLKQPVKYYSNMDLLVSNAASWRDSISFDFKYGPLNLEVLPLACRESVSDYWKHMIELSKALKELLSEALGLSTDYLANIECMKSELFVCHYYPACPEPDLTLGTIKHSDPSSLTILLQDNIGGLQVLHQDHWVNVPPVHGALVVNIGDLLQVETIVLFTYFFFRNKLVPGDELGYDRAKEVKEFDDTKAGVKGLVDSGVTKVPRFLIHPPESLPNPMLSPATAHFQVPVIDLQGFEQSCRRMEIVDQIRKASETWGFFQMINHGVPVSAMDKMFEAVQQFHEQPEEEKIKWYSRDLKQPVKYYSNMDLLVSNAASWRDSISFDFKYGPLNLEVLPLACRESVSDYWKHMIELSKALKELLSEALGLSTDYLANIECMKSELFVCHYYPACPEPDLTLGTIKHSDPSSLTTLLQDNIGGLQVLHQDHWVDVPPVHGALVVNIGDLLQLITNDKFRSVEHRVLAGRIGPRISAACFLHPSPARKLGPIKEFLSDSNPPIYRETQISEYVAHYISKGLEGNSALTHFKLL</sequence>
<dbReference type="InterPro" id="IPR027443">
    <property type="entry name" value="IPNS-like_sf"/>
</dbReference>
<dbReference type="PROSITE" id="PS51471">
    <property type="entry name" value="FE2OG_OXY"/>
    <property type="match status" value="2"/>
</dbReference>
<reference evidence="7 8" key="1">
    <citation type="journal article" date="2018" name="Sci. Data">
        <title>The draft genome sequence of cork oak.</title>
        <authorList>
            <person name="Ramos A.M."/>
            <person name="Usie A."/>
            <person name="Barbosa P."/>
            <person name="Barros P.M."/>
            <person name="Capote T."/>
            <person name="Chaves I."/>
            <person name="Simoes F."/>
            <person name="Abreu I."/>
            <person name="Carrasquinho I."/>
            <person name="Faro C."/>
            <person name="Guimaraes J.B."/>
            <person name="Mendonca D."/>
            <person name="Nobrega F."/>
            <person name="Rodrigues L."/>
            <person name="Saibo N.J.M."/>
            <person name="Varela M.C."/>
            <person name="Egas C."/>
            <person name="Matos J."/>
            <person name="Miguel C.M."/>
            <person name="Oliveira M.M."/>
            <person name="Ricardo C.P."/>
            <person name="Goncalves S."/>
        </authorList>
    </citation>
    <scope>NUCLEOTIDE SEQUENCE [LARGE SCALE GENOMIC DNA]</scope>
    <source>
        <strain evidence="8">cv. HL8</strain>
    </source>
</reference>
<dbReference type="GO" id="GO:0051213">
    <property type="term" value="F:dioxygenase activity"/>
    <property type="evidence" value="ECO:0007669"/>
    <property type="project" value="UniProtKB-ARBA"/>
</dbReference>
<keyword evidence="4" id="KW-0560">Oxidoreductase</keyword>
<comment type="similarity">
    <text evidence="2">Belongs to the iron/ascorbate-dependent oxidoreductase family.</text>
</comment>
<dbReference type="Gene3D" id="2.60.120.330">
    <property type="entry name" value="B-lactam Antibiotic, Isopenicillin N Synthase, Chain"/>
    <property type="match status" value="4"/>
</dbReference>
<dbReference type="PANTHER" id="PTHR10209:SF714">
    <property type="entry name" value="1-AMINOCYCLOPROPANE-1-CARBOXYLATE OXIDASE HOMOLOG 11-RELATED"/>
    <property type="match status" value="1"/>
</dbReference>
<dbReference type="InterPro" id="IPR026992">
    <property type="entry name" value="DIOX_N"/>
</dbReference>
<keyword evidence="8" id="KW-1185">Reference proteome</keyword>
<comment type="cofactor">
    <cofactor evidence="1">
        <name>Fe cation</name>
        <dbReference type="ChEBI" id="CHEBI:24875"/>
    </cofactor>
</comment>
<evidence type="ECO:0000259" key="6">
    <source>
        <dbReference type="PROSITE" id="PS51471"/>
    </source>
</evidence>
<evidence type="ECO:0000256" key="4">
    <source>
        <dbReference type="ARBA" id="ARBA00023002"/>
    </source>
</evidence>
<accession>A0AAW0LV87</accession>